<organism evidence="1 2">
    <name type="scientific">Candidatus Thiodiazotropha endoloripes</name>
    <dbReference type="NCBI Taxonomy" id="1818881"/>
    <lineage>
        <taxon>Bacteria</taxon>
        <taxon>Pseudomonadati</taxon>
        <taxon>Pseudomonadota</taxon>
        <taxon>Gammaproteobacteria</taxon>
        <taxon>Chromatiales</taxon>
        <taxon>Sedimenticolaceae</taxon>
        <taxon>Candidatus Thiodiazotropha</taxon>
    </lineage>
</organism>
<evidence type="ECO:0000313" key="2">
    <source>
        <dbReference type="Proteomes" id="UP000094849"/>
    </source>
</evidence>
<dbReference type="InterPro" id="IPR010869">
    <property type="entry name" value="DUF1501"/>
</dbReference>
<gene>
    <name evidence="1" type="ORF">A3196_12220</name>
</gene>
<evidence type="ECO:0008006" key="3">
    <source>
        <dbReference type="Google" id="ProtNLM"/>
    </source>
</evidence>
<keyword evidence="2" id="KW-1185">Reference proteome</keyword>
<dbReference type="STRING" id="1818881.A3196_12220"/>
<sequence length="385" mass="40679">MSGYIDYANRLPTDKDLLVCLFQRGAADGLNSLVPYTDPDYYAQRANIAVAAPGTQGGAIDLDGRFALHPALAPLKTIYDSGQLALVHATGIPHNSRSHFVAQDIVERGVSAKPLPSNGWLGRHLSLNSTNNGSAFRIVSISGNVPVSLHGASEPLAISNLTEFGFSQEIIDSGYTDVLGNLFHDQIPLAAPAQAALSAVTELQAAELQSILPEHGALYPATDLGKKMQQTAQLAKSNLPVEVICIDAGGWDHHENLPGNLQQSLTDLADSLSAFQTDMADLMQRVTLFVMTEFGRRVAENASVGTDHGTGGVAYAMGGGVNGGQVITDWPGLSTADLHLGEDLAITTDLRTLLAELLNKRLGGTDLSQVFPGFTGPTTANLFLD</sequence>
<dbReference type="RefSeq" id="WP_069014293.1">
    <property type="nucleotide sequence ID" value="NZ_LVJW01000003.1"/>
</dbReference>
<proteinExistence type="predicted"/>
<dbReference type="PANTHER" id="PTHR43737">
    <property type="entry name" value="BLL7424 PROTEIN"/>
    <property type="match status" value="1"/>
</dbReference>
<name>A0A1E2USM9_9GAMM</name>
<dbReference type="PANTHER" id="PTHR43737:SF1">
    <property type="entry name" value="DUF1501 DOMAIN-CONTAINING PROTEIN"/>
    <property type="match status" value="1"/>
</dbReference>
<reference evidence="1 2" key="1">
    <citation type="submission" date="2016-03" db="EMBL/GenBank/DDBJ databases">
        <title>Chemosynthetic sulphur-oxidizing symbionts of marine invertebrate animals are capable of nitrogen fixation.</title>
        <authorList>
            <person name="Petersen J.M."/>
            <person name="Kemper A."/>
            <person name="Gruber-Vodicka H."/>
            <person name="Cardini U."/>
            <person name="Geest Mvander."/>
            <person name="Kleiner M."/>
            <person name="Bulgheresi S."/>
            <person name="Fussmann M."/>
            <person name="Herbold C."/>
            <person name="Seah B.K.B."/>
            <person name="Antony C.Paul."/>
            <person name="Liu D."/>
            <person name="Belitz A."/>
            <person name="Weber M."/>
        </authorList>
    </citation>
    <scope>NUCLEOTIDE SEQUENCE [LARGE SCALE GENOMIC DNA]</scope>
    <source>
        <strain evidence="1">G_D</strain>
    </source>
</reference>
<dbReference type="AlphaFoldDB" id="A0A1E2USM9"/>
<evidence type="ECO:0000313" key="1">
    <source>
        <dbReference type="EMBL" id="ODB97454.1"/>
    </source>
</evidence>
<comment type="caution">
    <text evidence="1">The sequence shown here is derived from an EMBL/GenBank/DDBJ whole genome shotgun (WGS) entry which is preliminary data.</text>
</comment>
<protein>
    <recommendedName>
        <fullName evidence="3">DUF1501 domain-containing protein</fullName>
    </recommendedName>
</protein>
<dbReference type="Proteomes" id="UP000094849">
    <property type="component" value="Unassembled WGS sequence"/>
</dbReference>
<dbReference type="EMBL" id="LVJZ01000003">
    <property type="protein sequence ID" value="ODB97454.1"/>
    <property type="molecule type" value="Genomic_DNA"/>
</dbReference>
<accession>A0A1E2USM9</accession>
<dbReference type="Pfam" id="PF07394">
    <property type="entry name" value="DUF1501"/>
    <property type="match status" value="1"/>
</dbReference>